<dbReference type="Proteomes" id="UP000683417">
    <property type="component" value="Unassembled WGS sequence"/>
</dbReference>
<feature type="compositionally biased region" description="Polar residues" evidence="1">
    <location>
        <begin position="388"/>
        <end position="407"/>
    </location>
</feature>
<evidence type="ECO:0000313" key="2">
    <source>
        <dbReference type="EMBL" id="CAD6501942.1"/>
    </source>
</evidence>
<comment type="caution">
    <text evidence="2">The sequence shown here is derived from an EMBL/GenBank/DDBJ whole genome shotgun (WGS) entry which is preliminary data.</text>
</comment>
<evidence type="ECO:0000313" key="3">
    <source>
        <dbReference type="Proteomes" id="UP000683417"/>
    </source>
</evidence>
<feature type="compositionally biased region" description="Basic and acidic residues" evidence="1">
    <location>
        <begin position="369"/>
        <end position="381"/>
    </location>
</feature>
<protein>
    <submittedName>
        <fullName evidence="2">BgTH12-02187</fullName>
    </submittedName>
</protein>
<dbReference type="AlphaFoldDB" id="A0A9W4D0Y7"/>
<feature type="compositionally biased region" description="Basic and acidic residues" evidence="1">
    <location>
        <begin position="469"/>
        <end position="485"/>
    </location>
</feature>
<name>A0A9W4D0Y7_BLUGR</name>
<feature type="compositionally biased region" description="Basic and acidic residues" evidence="1">
    <location>
        <begin position="503"/>
        <end position="516"/>
    </location>
</feature>
<proteinExistence type="predicted"/>
<organism evidence="2 3">
    <name type="scientific">Blumeria graminis f. sp. triticale</name>
    <dbReference type="NCBI Taxonomy" id="1689686"/>
    <lineage>
        <taxon>Eukaryota</taxon>
        <taxon>Fungi</taxon>
        <taxon>Dikarya</taxon>
        <taxon>Ascomycota</taxon>
        <taxon>Pezizomycotina</taxon>
        <taxon>Leotiomycetes</taxon>
        <taxon>Erysiphales</taxon>
        <taxon>Erysiphaceae</taxon>
        <taxon>Blumeria</taxon>
    </lineage>
</organism>
<feature type="compositionally biased region" description="Basic and acidic residues" evidence="1">
    <location>
        <begin position="426"/>
        <end position="438"/>
    </location>
</feature>
<feature type="region of interest" description="Disordered" evidence="1">
    <location>
        <begin position="342"/>
        <end position="534"/>
    </location>
</feature>
<evidence type="ECO:0000256" key="1">
    <source>
        <dbReference type="SAM" id="MobiDB-lite"/>
    </source>
</evidence>
<sequence>MTTQKCILAFLRSFSTTLPTPKQLILVDNQENENYNVYQISPIGNFPSGFPPAIIKSSTEFNFRGTSSTMYCSNKMNHVDMRLFITRGMPVITTMSAKTFASREVRAKTKACLSHLENAWNNNLAVNPQSNVFLKKSEAIMGRCSDGSLTRLAFTRYISFVEDYSCLNPSKEMERIKIKADAAIDMGQVVFDSKILKIPGPQGKEWGLAWYQYHIHVFEFDNSRNLWFPITIIGNEWNNGKAIYEALQFDSNMGEFRRRSEAIGRSDQLNNKALPNILTKTASISSQYQNIRSDIKFRNLHMSVVTGSLGCRQPLENSLPEKQSSSPLIKPLNLSKDMRADKSPLQQKVNLGDSPKPHLEVNEGSFPKPDVDTHSSHREVPLPRSGKSPHSLSDGNPFQETSQTSQRKPSRESRPQYNTARHHHRGEGSHSKSGKEPFQEVDGVFYSRSVPVHHRSDRIDSDSSYDGGFHSRFDDVPHSHHHEDPDPQPNVEFGEGAYMNRMSESHQKFYHGDHPGHSQGYFVESTDPDQGYYK</sequence>
<dbReference type="EMBL" id="CAJHIT010000005">
    <property type="protein sequence ID" value="CAD6501942.1"/>
    <property type="molecule type" value="Genomic_DNA"/>
</dbReference>
<accession>A0A9W4D0Y7</accession>
<reference evidence="2" key="1">
    <citation type="submission" date="2020-10" db="EMBL/GenBank/DDBJ databases">
        <authorList>
            <person name="Muller C M."/>
        </authorList>
    </citation>
    <scope>NUCLEOTIDE SEQUENCE</scope>
    <source>
        <strain evidence="2">THUN-12</strain>
    </source>
</reference>
<gene>
    <name evidence="2" type="ORF">BGTH12_LOCUS3300</name>
</gene>